<sequence>MKLHDALYTRRSIRHFTDEQIEPETLTEIIHDAQRAPSWANSQPWHVVIATGKTLATIKQQHRQLAQAGRGGNAELDVMHRNDWSAFAQQNMQDWNQQVMQNLASDPAGRSTFLYAQQSLFDAAAIVYLLLPTNATGWSLYDLGAFGQTLMLSATDHDVQSIPAYELVRYPDLLHQELKVPQSEMFAMGIALGYAAETQLNKLVTDRVATSDVLTILD</sequence>
<comment type="caution">
    <text evidence="6">The sequence shown here is derived from an EMBL/GenBank/DDBJ whole genome shotgun (WGS) entry which is preliminary data.</text>
</comment>
<organism evidence="6 7">
    <name type="scientific">Furfurilactobacillus siliginis</name>
    <dbReference type="NCBI Taxonomy" id="348151"/>
    <lineage>
        <taxon>Bacteria</taxon>
        <taxon>Bacillati</taxon>
        <taxon>Bacillota</taxon>
        <taxon>Bacilli</taxon>
        <taxon>Lactobacillales</taxon>
        <taxon>Lactobacillaceae</taxon>
        <taxon>Furfurilactobacillus</taxon>
    </lineage>
</organism>
<dbReference type="STRING" id="348151.IV55_GL000155"/>
<keyword evidence="1" id="KW-0285">Flavoprotein</keyword>
<dbReference type="Gene3D" id="3.40.109.10">
    <property type="entry name" value="NADH Oxidase"/>
    <property type="match status" value="1"/>
</dbReference>
<dbReference type="PANTHER" id="PTHR23026:SF90">
    <property type="entry name" value="IODOTYROSINE DEIODINASE 1"/>
    <property type="match status" value="1"/>
</dbReference>
<dbReference type="EMBL" id="BJUD01000033">
    <property type="protein sequence ID" value="GEK29117.1"/>
    <property type="molecule type" value="Genomic_DNA"/>
</dbReference>
<evidence type="ECO:0000256" key="2">
    <source>
        <dbReference type="ARBA" id="ARBA00022643"/>
    </source>
</evidence>
<feature type="domain" description="Nitroreductase" evidence="4">
    <location>
        <begin position="9"/>
        <end position="194"/>
    </location>
</feature>
<dbReference type="AlphaFoldDB" id="A0A0R2L630"/>
<dbReference type="PANTHER" id="PTHR23026">
    <property type="entry name" value="NADPH NITROREDUCTASE"/>
    <property type="match status" value="1"/>
</dbReference>
<gene>
    <name evidence="5" type="primary">pnbA</name>
    <name evidence="6" type="ORF">IV55_GL000155</name>
    <name evidence="5" type="ORF">LSI01_14280</name>
</gene>
<dbReference type="Proteomes" id="UP000321429">
    <property type="component" value="Unassembled WGS sequence"/>
</dbReference>
<dbReference type="InterPro" id="IPR029479">
    <property type="entry name" value="Nitroreductase"/>
</dbReference>
<dbReference type="EMBL" id="JQCB01000001">
    <property type="protein sequence ID" value="KRN97230.1"/>
    <property type="molecule type" value="Genomic_DNA"/>
</dbReference>
<reference evidence="6 7" key="1">
    <citation type="journal article" date="2015" name="Genome Announc.">
        <title>Expanding the biotechnology potential of lactobacilli through comparative genomics of 213 strains and associated genera.</title>
        <authorList>
            <person name="Sun Z."/>
            <person name="Harris H.M."/>
            <person name="McCann A."/>
            <person name="Guo C."/>
            <person name="Argimon S."/>
            <person name="Zhang W."/>
            <person name="Yang X."/>
            <person name="Jeffery I.B."/>
            <person name="Cooney J.C."/>
            <person name="Kagawa T.F."/>
            <person name="Liu W."/>
            <person name="Song Y."/>
            <person name="Salvetti E."/>
            <person name="Wrobel A."/>
            <person name="Rasinkangas P."/>
            <person name="Parkhill J."/>
            <person name="Rea M.C."/>
            <person name="O'Sullivan O."/>
            <person name="Ritari J."/>
            <person name="Douillard F.P."/>
            <person name="Paul Ross R."/>
            <person name="Yang R."/>
            <person name="Briner A.E."/>
            <person name="Felis G.E."/>
            <person name="de Vos W.M."/>
            <person name="Barrangou R."/>
            <person name="Klaenhammer T.R."/>
            <person name="Caufield P.W."/>
            <person name="Cui Y."/>
            <person name="Zhang H."/>
            <person name="O'Toole P.W."/>
        </authorList>
    </citation>
    <scope>NUCLEOTIDE SEQUENCE [LARGE SCALE GENOMIC DNA]</scope>
    <source>
        <strain evidence="6 7">DSM 22696</strain>
    </source>
</reference>
<accession>A0A0R2L630</accession>
<dbReference type="PATRIC" id="fig|348151.3.peg.158"/>
<dbReference type="InterPro" id="IPR050627">
    <property type="entry name" value="Nitroreductase/BluB"/>
</dbReference>
<name>A0A0R2L630_9LACO</name>
<evidence type="ECO:0000259" key="4">
    <source>
        <dbReference type="Pfam" id="PF00881"/>
    </source>
</evidence>
<dbReference type="GO" id="GO:0016491">
    <property type="term" value="F:oxidoreductase activity"/>
    <property type="evidence" value="ECO:0007669"/>
    <property type="project" value="UniProtKB-KW"/>
</dbReference>
<reference evidence="5 8" key="2">
    <citation type="submission" date="2019-07" db="EMBL/GenBank/DDBJ databases">
        <title>Whole genome shotgun sequence of Lactobacillus siliginis NBRC 101315.</title>
        <authorList>
            <person name="Hosoyama A."/>
            <person name="Uohara A."/>
            <person name="Ohji S."/>
            <person name="Ichikawa N."/>
        </authorList>
    </citation>
    <scope>NUCLEOTIDE SEQUENCE [LARGE SCALE GENOMIC DNA]</scope>
    <source>
        <strain evidence="5 8">NBRC 101315</strain>
    </source>
</reference>
<dbReference type="Pfam" id="PF00881">
    <property type="entry name" value="Nitroreductase"/>
    <property type="match status" value="1"/>
</dbReference>
<keyword evidence="2" id="KW-0288">FMN</keyword>
<dbReference type="InterPro" id="IPR000415">
    <property type="entry name" value="Nitroreductase-like"/>
</dbReference>
<evidence type="ECO:0000256" key="1">
    <source>
        <dbReference type="ARBA" id="ARBA00022630"/>
    </source>
</evidence>
<evidence type="ECO:0000313" key="8">
    <source>
        <dbReference type="Proteomes" id="UP000321429"/>
    </source>
</evidence>
<dbReference type="CDD" id="cd02136">
    <property type="entry name" value="PnbA_NfnB-like"/>
    <property type="match status" value="1"/>
</dbReference>
<evidence type="ECO:0000256" key="3">
    <source>
        <dbReference type="ARBA" id="ARBA00023002"/>
    </source>
</evidence>
<dbReference type="OrthoDB" id="9812105at2"/>
<dbReference type="SUPFAM" id="SSF55469">
    <property type="entry name" value="FMN-dependent nitroreductase-like"/>
    <property type="match status" value="1"/>
</dbReference>
<dbReference type="RefSeq" id="WP_057808490.1">
    <property type="nucleotide sequence ID" value="NZ_BJUD01000033.1"/>
</dbReference>
<evidence type="ECO:0000313" key="5">
    <source>
        <dbReference type="EMBL" id="GEK29117.1"/>
    </source>
</evidence>
<keyword evidence="3" id="KW-0560">Oxidoreductase</keyword>
<evidence type="ECO:0000313" key="6">
    <source>
        <dbReference type="EMBL" id="KRN97230.1"/>
    </source>
</evidence>
<dbReference type="Proteomes" id="UP000051139">
    <property type="component" value="Unassembled WGS sequence"/>
</dbReference>
<keyword evidence="7" id="KW-1185">Reference proteome</keyword>
<evidence type="ECO:0000313" key="7">
    <source>
        <dbReference type="Proteomes" id="UP000051139"/>
    </source>
</evidence>
<proteinExistence type="predicted"/>
<protein>
    <submittedName>
        <fullName evidence="5">Nitrobenzoate reductase</fullName>
    </submittedName>
</protein>